<dbReference type="Pfam" id="PF09335">
    <property type="entry name" value="VTT_dom"/>
    <property type="match status" value="1"/>
</dbReference>
<dbReference type="PANTHER" id="PTHR42709">
    <property type="entry name" value="ALKALINE PHOSPHATASE LIKE PROTEIN"/>
    <property type="match status" value="1"/>
</dbReference>
<keyword evidence="4 7" id="KW-0812">Transmembrane</keyword>
<keyword evidence="10" id="KW-1185">Reference proteome</keyword>
<dbReference type="Proteomes" id="UP000596929">
    <property type="component" value="Unassembled WGS sequence"/>
</dbReference>
<feature type="transmembrane region" description="Helical" evidence="7">
    <location>
        <begin position="109"/>
        <end position="132"/>
    </location>
</feature>
<evidence type="ECO:0000256" key="7">
    <source>
        <dbReference type="SAM" id="Phobius"/>
    </source>
</evidence>
<feature type="transmembrane region" description="Helical" evidence="7">
    <location>
        <begin position="6"/>
        <end position="24"/>
    </location>
</feature>
<reference evidence="9 10" key="1">
    <citation type="submission" date="2020-08" db="EMBL/GenBank/DDBJ databases">
        <title>Genome public.</title>
        <authorList>
            <person name="Liu C."/>
            <person name="Sun Q."/>
        </authorList>
    </citation>
    <scope>NUCLEOTIDE SEQUENCE [LARGE SCALE GENOMIC DNA]</scope>
    <source>
        <strain evidence="9 10">NSJ-6</strain>
    </source>
</reference>
<dbReference type="InterPro" id="IPR051311">
    <property type="entry name" value="DedA_domain"/>
</dbReference>
<organism evidence="9 10">
    <name type="scientific">Clostridium hominis</name>
    <dbReference type="NCBI Taxonomy" id="2763036"/>
    <lineage>
        <taxon>Bacteria</taxon>
        <taxon>Bacillati</taxon>
        <taxon>Bacillota</taxon>
        <taxon>Clostridia</taxon>
        <taxon>Eubacteriales</taxon>
        <taxon>Clostridiaceae</taxon>
        <taxon>Clostridium</taxon>
    </lineage>
</organism>
<keyword evidence="3" id="KW-1003">Cell membrane</keyword>
<gene>
    <name evidence="9" type="ORF">H8S20_17020</name>
</gene>
<dbReference type="EMBL" id="JACOOO010000041">
    <property type="protein sequence ID" value="MBC5630561.1"/>
    <property type="molecule type" value="Genomic_DNA"/>
</dbReference>
<feature type="transmembrane region" description="Helical" evidence="7">
    <location>
        <begin position="52"/>
        <end position="82"/>
    </location>
</feature>
<dbReference type="RefSeq" id="WP_186860854.1">
    <property type="nucleotide sequence ID" value="NZ_JACOOO010000041.1"/>
</dbReference>
<evidence type="ECO:0000259" key="8">
    <source>
        <dbReference type="Pfam" id="PF09335"/>
    </source>
</evidence>
<feature type="domain" description="VTT" evidence="8">
    <location>
        <begin position="33"/>
        <end position="158"/>
    </location>
</feature>
<keyword evidence="6 7" id="KW-0472">Membrane</keyword>
<comment type="subcellular location">
    <subcellularLocation>
        <location evidence="1">Cell membrane</location>
        <topology evidence="1">Multi-pass membrane protein</topology>
    </subcellularLocation>
</comment>
<feature type="transmembrane region" description="Helical" evidence="7">
    <location>
        <begin position="138"/>
        <end position="160"/>
    </location>
</feature>
<dbReference type="PANTHER" id="PTHR42709:SF6">
    <property type="entry name" value="UNDECAPRENYL PHOSPHATE TRANSPORTER A"/>
    <property type="match status" value="1"/>
</dbReference>
<evidence type="ECO:0000256" key="2">
    <source>
        <dbReference type="ARBA" id="ARBA00010792"/>
    </source>
</evidence>
<evidence type="ECO:0000256" key="5">
    <source>
        <dbReference type="ARBA" id="ARBA00022989"/>
    </source>
</evidence>
<comment type="caution">
    <text evidence="9">The sequence shown here is derived from an EMBL/GenBank/DDBJ whole genome shotgun (WGS) entry which is preliminary data.</text>
</comment>
<evidence type="ECO:0000256" key="1">
    <source>
        <dbReference type="ARBA" id="ARBA00004651"/>
    </source>
</evidence>
<comment type="similarity">
    <text evidence="2">Belongs to the DedA family.</text>
</comment>
<sequence length="169" mass="18570">MDVNGVIGYLSNYGMIFLFIVILLEYLNLPGFPAGIILPVAGIWVANSNHSFITALIISVMAGLIGSCALYGLGLFGGEFLLKKYVNKFPKQGKYIEEKMEFLRSKGNLGVFISKLIPMVRTLISIPAGVIRLNFLEYSIYSALGILIWNGAFMSAGYIFGDIVLKNLM</sequence>
<evidence type="ECO:0000256" key="3">
    <source>
        <dbReference type="ARBA" id="ARBA00022475"/>
    </source>
</evidence>
<dbReference type="InterPro" id="IPR032816">
    <property type="entry name" value="VTT_dom"/>
</dbReference>
<feature type="transmembrane region" description="Helical" evidence="7">
    <location>
        <begin position="29"/>
        <end position="46"/>
    </location>
</feature>
<evidence type="ECO:0000256" key="4">
    <source>
        <dbReference type="ARBA" id="ARBA00022692"/>
    </source>
</evidence>
<accession>A0ABR7DGP4</accession>
<evidence type="ECO:0000313" key="9">
    <source>
        <dbReference type="EMBL" id="MBC5630561.1"/>
    </source>
</evidence>
<proteinExistence type="inferred from homology"/>
<protein>
    <submittedName>
        <fullName evidence="9">DedA family protein</fullName>
    </submittedName>
</protein>
<keyword evidence="5 7" id="KW-1133">Transmembrane helix</keyword>
<evidence type="ECO:0000256" key="6">
    <source>
        <dbReference type="ARBA" id="ARBA00023136"/>
    </source>
</evidence>
<name>A0ABR7DGP4_9CLOT</name>
<evidence type="ECO:0000313" key="10">
    <source>
        <dbReference type="Proteomes" id="UP000596929"/>
    </source>
</evidence>